<keyword evidence="4" id="KW-0804">Transcription</keyword>
<comment type="caution">
    <text evidence="7">The sequence shown here is derived from an EMBL/GenBank/DDBJ whole genome shotgun (WGS) entry which is preliminary data.</text>
</comment>
<dbReference type="CDD" id="cd06171">
    <property type="entry name" value="Sigma70_r4"/>
    <property type="match status" value="1"/>
</dbReference>
<dbReference type="InterPro" id="IPR014284">
    <property type="entry name" value="RNA_pol_sigma-70_dom"/>
</dbReference>
<dbReference type="Gene3D" id="1.10.1740.10">
    <property type="match status" value="1"/>
</dbReference>
<dbReference type="Pfam" id="PF08281">
    <property type="entry name" value="Sigma70_r4_2"/>
    <property type="match status" value="1"/>
</dbReference>
<reference evidence="7 8" key="1">
    <citation type="submission" date="2019-04" db="EMBL/GenBank/DDBJ databases">
        <title>Sphingobacterium olei sp. nov., isolated from oil-contaminated soil.</title>
        <authorList>
            <person name="Liu B."/>
        </authorList>
    </citation>
    <scope>NUCLEOTIDE SEQUENCE [LARGE SCALE GENOMIC DNA]</scope>
    <source>
        <strain evidence="7 8">HAL-9</strain>
    </source>
</reference>
<protein>
    <submittedName>
        <fullName evidence="7">Sigma-70 family RNA polymerase sigma factor</fullName>
    </submittedName>
</protein>
<dbReference type="Proteomes" id="UP000306808">
    <property type="component" value="Unassembled WGS sequence"/>
</dbReference>
<dbReference type="PANTHER" id="PTHR43133:SF46">
    <property type="entry name" value="RNA POLYMERASE SIGMA-70 FACTOR ECF SUBFAMILY"/>
    <property type="match status" value="1"/>
</dbReference>
<evidence type="ECO:0000256" key="1">
    <source>
        <dbReference type="ARBA" id="ARBA00010641"/>
    </source>
</evidence>
<gene>
    <name evidence="7" type="ORF">FAZ15_14040</name>
</gene>
<dbReference type="Gene3D" id="1.10.10.10">
    <property type="entry name" value="Winged helix-like DNA-binding domain superfamily/Winged helix DNA-binding domain"/>
    <property type="match status" value="1"/>
</dbReference>
<dbReference type="PANTHER" id="PTHR43133">
    <property type="entry name" value="RNA POLYMERASE ECF-TYPE SIGMA FACTO"/>
    <property type="match status" value="1"/>
</dbReference>
<dbReference type="GO" id="GO:0003677">
    <property type="term" value="F:DNA binding"/>
    <property type="evidence" value="ECO:0007669"/>
    <property type="project" value="InterPro"/>
</dbReference>
<dbReference type="InterPro" id="IPR013249">
    <property type="entry name" value="RNA_pol_sigma70_r4_t2"/>
</dbReference>
<dbReference type="OrthoDB" id="659948at2"/>
<comment type="similarity">
    <text evidence="1">Belongs to the sigma-70 factor family. ECF subfamily.</text>
</comment>
<evidence type="ECO:0000259" key="5">
    <source>
        <dbReference type="Pfam" id="PF04542"/>
    </source>
</evidence>
<evidence type="ECO:0000256" key="2">
    <source>
        <dbReference type="ARBA" id="ARBA00023015"/>
    </source>
</evidence>
<proteinExistence type="inferred from homology"/>
<dbReference type="Pfam" id="PF04542">
    <property type="entry name" value="Sigma70_r2"/>
    <property type="match status" value="1"/>
</dbReference>
<feature type="domain" description="RNA polymerase sigma factor 70 region 4 type 2" evidence="6">
    <location>
        <begin position="132"/>
        <end position="183"/>
    </location>
</feature>
<feature type="domain" description="RNA polymerase sigma-70 region 2" evidence="5">
    <location>
        <begin position="40"/>
        <end position="99"/>
    </location>
</feature>
<evidence type="ECO:0000313" key="8">
    <source>
        <dbReference type="Proteomes" id="UP000306808"/>
    </source>
</evidence>
<dbReference type="InterPro" id="IPR013325">
    <property type="entry name" value="RNA_pol_sigma_r2"/>
</dbReference>
<evidence type="ECO:0000256" key="4">
    <source>
        <dbReference type="ARBA" id="ARBA00023163"/>
    </source>
</evidence>
<keyword evidence="8" id="KW-1185">Reference proteome</keyword>
<dbReference type="RefSeq" id="WP_136901944.1">
    <property type="nucleotide sequence ID" value="NZ_SUME01000005.1"/>
</dbReference>
<dbReference type="GO" id="GO:0016987">
    <property type="term" value="F:sigma factor activity"/>
    <property type="evidence" value="ECO:0007669"/>
    <property type="project" value="UniProtKB-KW"/>
</dbReference>
<dbReference type="EMBL" id="SUME01000005">
    <property type="protein sequence ID" value="TJZ60002.1"/>
    <property type="molecule type" value="Genomic_DNA"/>
</dbReference>
<dbReference type="AlphaFoldDB" id="A0A4U0P0H2"/>
<dbReference type="SUPFAM" id="SSF88946">
    <property type="entry name" value="Sigma2 domain of RNA polymerase sigma factors"/>
    <property type="match status" value="1"/>
</dbReference>
<evidence type="ECO:0000313" key="7">
    <source>
        <dbReference type="EMBL" id="TJZ60002.1"/>
    </source>
</evidence>
<dbReference type="InterPro" id="IPR039425">
    <property type="entry name" value="RNA_pol_sigma-70-like"/>
</dbReference>
<dbReference type="GO" id="GO:0006352">
    <property type="term" value="P:DNA-templated transcription initiation"/>
    <property type="evidence" value="ECO:0007669"/>
    <property type="project" value="InterPro"/>
</dbReference>
<dbReference type="InterPro" id="IPR013324">
    <property type="entry name" value="RNA_pol_sigma_r3/r4-like"/>
</dbReference>
<name>A0A4U0P0H2_9SPHI</name>
<evidence type="ECO:0000259" key="6">
    <source>
        <dbReference type="Pfam" id="PF08281"/>
    </source>
</evidence>
<dbReference type="SUPFAM" id="SSF88659">
    <property type="entry name" value="Sigma3 and sigma4 domains of RNA polymerase sigma factors"/>
    <property type="match status" value="1"/>
</dbReference>
<dbReference type="InterPro" id="IPR007627">
    <property type="entry name" value="RNA_pol_sigma70_r2"/>
</dbReference>
<dbReference type="NCBIfam" id="TIGR02937">
    <property type="entry name" value="sigma70-ECF"/>
    <property type="match status" value="1"/>
</dbReference>
<evidence type="ECO:0000256" key="3">
    <source>
        <dbReference type="ARBA" id="ARBA00023082"/>
    </source>
</evidence>
<dbReference type="InterPro" id="IPR036388">
    <property type="entry name" value="WH-like_DNA-bd_sf"/>
</dbReference>
<keyword evidence="2" id="KW-0805">Transcription regulation</keyword>
<sequence length="203" mass="23389">MDNQTGSSITKMHRCEVDVIQLRTSNADEAFKKLFNHFWAALFQFSFNLLRNDDDAQDAVQEVFVSLWNRRYDIDIQTSLQAYLFTSVRYKSLTKLTKRLEAHERNVPLENLIENSFQQFVDPLIIKELQAEIEVQIEKLPERMKAVIQLKAKDALSITEIATQLNISEDTVKNHLAAARKKLRIELSDMAYVSLLILLGTGS</sequence>
<keyword evidence="3" id="KW-0731">Sigma factor</keyword>
<accession>A0A4U0P0H2</accession>
<organism evidence="7 8">
    <name type="scientific">Sphingobacterium olei</name>
    <dbReference type="NCBI Taxonomy" id="2571155"/>
    <lineage>
        <taxon>Bacteria</taxon>
        <taxon>Pseudomonadati</taxon>
        <taxon>Bacteroidota</taxon>
        <taxon>Sphingobacteriia</taxon>
        <taxon>Sphingobacteriales</taxon>
        <taxon>Sphingobacteriaceae</taxon>
        <taxon>Sphingobacterium</taxon>
    </lineage>
</organism>